<dbReference type="Pfam" id="PF21773">
    <property type="entry name" value="ODAD1_CC"/>
    <property type="match status" value="1"/>
</dbReference>
<dbReference type="EMBL" id="CP111015">
    <property type="protein sequence ID" value="WAR03244.1"/>
    <property type="molecule type" value="Genomic_DNA"/>
</dbReference>
<keyword evidence="1 2" id="KW-0175">Coiled coil</keyword>
<gene>
    <name evidence="4" type="ORF">MAR_009802</name>
</gene>
<reference evidence="4" key="1">
    <citation type="submission" date="2022-11" db="EMBL/GenBank/DDBJ databases">
        <title>Centuries of genome instability and evolution in soft-shell clam transmissible cancer (bioRxiv).</title>
        <authorList>
            <person name="Hart S.F.M."/>
            <person name="Yonemitsu M.A."/>
            <person name="Giersch R.M."/>
            <person name="Beal B.F."/>
            <person name="Arriagada G."/>
            <person name="Davis B.W."/>
            <person name="Ostrander E.A."/>
            <person name="Goff S.P."/>
            <person name="Metzger M.J."/>
        </authorList>
    </citation>
    <scope>NUCLEOTIDE SEQUENCE</scope>
    <source>
        <strain evidence="4">MELC-2E11</strain>
        <tissue evidence="4">Siphon/mantle</tissue>
    </source>
</reference>
<evidence type="ECO:0000259" key="3">
    <source>
        <dbReference type="Pfam" id="PF21773"/>
    </source>
</evidence>
<evidence type="ECO:0000313" key="5">
    <source>
        <dbReference type="Proteomes" id="UP001164746"/>
    </source>
</evidence>
<accession>A0ABY7E4C3</accession>
<dbReference type="PANTHER" id="PTHR21694:SF18">
    <property type="entry name" value="COILED-COIL DOMAIN-CONTAINING PROTEIN 63"/>
    <property type="match status" value="1"/>
</dbReference>
<evidence type="ECO:0000313" key="4">
    <source>
        <dbReference type="EMBL" id="WAR03244.1"/>
    </source>
</evidence>
<organism evidence="4 5">
    <name type="scientific">Mya arenaria</name>
    <name type="common">Soft-shell clam</name>
    <dbReference type="NCBI Taxonomy" id="6604"/>
    <lineage>
        <taxon>Eukaryota</taxon>
        <taxon>Metazoa</taxon>
        <taxon>Spiralia</taxon>
        <taxon>Lophotrochozoa</taxon>
        <taxon>Mollusca</taxon>
        <taxon>Bivalvia</taxon>
        <taxon>Autobranchia</taxon>
        <taxon>Heteroconchia</taxon>
        <taxon>Euheterodonta</taxon>
        <taxon>Imparidentia</taxon>
        <taxon>Neoheterodontei</taxon>
        <taxon>Myida</taxon>
        <taxon>Myoidea</taxon>
        <taxon>Myidae</taxon>
        <taxon>Mya</taxon>
    </lineage>
</organism>
<feature type="coiled-coil region" evidence="2">
    <location>
        <begin position="141"/>
        <end position="168"/>
    </location>
</feature>
<keyword evidence="5" id="KW-1185">Reference proteome</keyword>
<evidence type="ECO:0000256" key="1">
    <source>
        <dbReference type="ARBA" id="ARBA00023054"/>
    </source>
</evidence>
<protein>
    <submittedName>
        <fullName evidence="4">CCD63-like protein</fullName>
    </submittedName>
</protein>
<feature type="domain" description="ODAD1 central coiled coil region" evidence="3">
    <location>
        <begin position="125"/>
        <end position="373"/>
    </location>
</feature>
<feature type="coiled-coil region" evidence="2">
    <location>
        <begin position="294"/>
        <end position="353"/>
    </location>
</feature>
<sequence>MPVNPGNTAKRSVCDDDAQDEFQMESELRRLQRQLHVMEGDRRAYSEESCNLLRKQQAEIEALHAESEEIGKVLRLARSERNQGGESRDIERLLNLIDRLDECKPQERKLVGSVSEQDSQVIVSKRLRVTENRLDQELIKFNKQLATNARLREELDHLRQEKAVFDAIYRRLTGQLEDTKRNISDCITQASHAYDERDEAQTKMIALKERSDKDNAQQEVEMKELLRIIRHDDRLKEFMGVNTDGDSDMEKHTIRQLEDAFARITAATGEGDIGTIVADYIRKEDQNFALYNFVNEQNDAVEALQEEISALQTEIARFRDDEVKFEQNRHTMIREMEITAERYCQEMEEADKKNTVICKVLDEIRVAVENLFKC</sequence>
<dbReference type="Proteomes" id="UP001164746">
    <property type="component" value="Chromosome 4"/>
</dbReference>
<dbReference type="InterPro" id="IPR049258">
    <property type="entry name" value="ODAD1_CC"/>
</dbReference>
<dbReference type="InterPro" id="IPR051876">
    <property type="entry name" value="ODA-DC/CCD"/>
</dbReference>
<proteinExistence type="predicted"/>
<name>A0ABY7E4C3_MYAAR</name>
<evidence type="ECO:0000256" key="2">
    <source>
        <dbReference type="SAM" id="Coils"/>
    </source>
</evidence>
<dbReference type="PANTHER" id="PTHR21694">
    <property type="entry name" value="COILED-COIL DOMAIN-CONTAINING PROTEIN 63"/>
    <property type="match status" value="1"/>
</dbReference>